<evidence type="ECO:0000256" key="11">
    <source>
        <dbReference type="ARBA" id="ARBA00022837"/>
    </source>
</evidence>
<evidence type="ECO:0000256" key="16">
    <source>
        <dbReference type="ARBA" id="ARBA00023273"/>
    </source>
</evidence>
<evidence type="ECO:0000256" key="1">
    <source>
        <dbReference type="ARBA" id="ARBA00004177"/>
    </source>
</evidence>
<feature type="transmembrane region" description="Helical" evidence="21">
    <location>
        <begin position="101"/>
        <end position="118"/>
    </location>
</feature>
<keyword evidence="7" id="KW-0254">Endocytosis</keyword>
<keyword evidence="23" id="KW-1185">Reference proteome</keyword>
<keyword evidence="14" id="KW-0406">Ion transport</keyword>
<dbReference type="GO" id="GO:0005768">
    <property type="term" value="C:endosome"/>
    <property type="evidence" value="ECO:0007669"/>
    <property type="project" value="UniProtKB-SubCell"/>
</dbReference>
<dbReference type="GO" id="GO:0006897">
    <property type="term" value="P:endocytosis"/>
    <property type="evidence" value="ECO:0007669"/>
    <property type="project" value="UniProtKB-KW"/>
</dbReference>
<evidence type="ECO:0000256" key="5">
    <source>
        <dbReference type="ARBA" id="ARBA00022448"/>
    </source>
</evidence>
<keyword evidence="10" id="KW-0967">Endosome</keyword>
<keyword evidence="9 21" id="KW-0812">Transmembrane</keyword>
<evidence type="ECO:0000256" key="10">
    <source>
        <dbReference type="ARBA" id="ARBA00022753"/>
    </source>
</evidence>
<evidence type="ECO:0000256" key="17">
    <source>
        <dbReference type="ARBA" id="ARBA00023303"/>
    </source>
</evidence>
<evidence type="ECO:0000256" key="8">
    <source>
        <dbReference type="ARBA" id="ARBA00022673"/>
    </source>
</evidence>
<evidence type="ECO:0000256" key="13">
    <source>
        <dbReference type="ARBA" id="ARBA00023018"/>
    </source>
</evidence>
<evidence type="ECO:0000256" key="9">
    <source>
        <dbReference type="ARBA" id="ARBA00022692"/>
    </source>
</evidence>
<sequence length="190" mass="20059">MDKVIGLLSKANPNQANQPDDGTPWYFKYGSRALGIIGAFFCILFGLWNCLSILVGNVSCLVSGILQVCVGFAVMGVEAPFCCMFIDHVQTISKKVDEKPVWIRGALYCILAIIPVVLCPGLGSLFACGLVFGCGVIYGMMGLGKKASREEMAAAAAAQQQQGSKTAPGVNLVSNAQPIAHSNPPFVNTV</sequence>
<evidence type="ECO:0000256" key="3">
    <source>
        <dbReference type="ARBA" id="ARBA00010023"/>
    </source>
</evidence>
<dbReference type="AlphaFoldDB" id="A0A9N9RUB6"/>
<evidence type="ECO:0000313" key="22">
    <source>
        <dbReference type="EMBL" id="CAG9805073.1"/>
    </source>
</evidence>
<keyword evidence="11" id="KW-0106">Calcium</keyword>
<dbReference type="Proteomes" id="UP001153620">
    <property type="component" value="Chromosome 2"/>
</dbReference>
<keyword evidence="5" id="KW-0813">Transport</keyword>
<comment type="similarity">
    <text evidence="3">Belongs to the calcium channel flower family.</text>
</comment>
<dbReference type="SMART" id="SM01077">
    <property type="entry name" value="Cg6151-P"/>
    <property type="match status" value="1"/>
</dbReference>
<evidence type="ECO:0000256" key="21">
    <source>
        <dbReference type="SAM" id="Phobius"/>
    </source>
</evidence>
<dbReference type="OrthoDB" id="9934994at2759"/>
<name>A0A9N9RUB6_9DIPT</name>
<keyword evidence="16" id="KW-0966">Cell projection</keyword>
<dbReference type="GO" id="GO:0005262">
    <property type="term" value="F:calcium channel activity"/>
    <property type="evidence" value="ECO:0007669"/>
    <property type="project" value="UniProtKB-KW"/>
</dbReference>
<evidence type="ECO:0000256" key="14">
    <source>
        <dbReference type="ARBA" id="ARBA00023065"/>
    </source>
</evidence>
<keyword evidence="6" id="KW-0109">Calcium transport</keyword>
<keyword evidence="8" id="KW-0107">Calcium channel</keyword>
<dbReference type="InterPro" id="IPR019365">
    <property type="entry name" value="TVP18/Ca-channel_flower"/>
</dbReference>
<feature type="transmembrane region" description="Helical" evidence="21">
    <location>
        <begin position="33"/>
        <end position="55"/>
    </location>
</feature>
<feature type="transmembrane region" description="Helical" evidence="21">
    <location>
        <begin position="124"/>
        <end position="143"/>
    </location>
</feature>
<dbReference type="PANTHER" id="PTHR13314">
    <property type="entry name" value="CALCIUM CHANNEL FLOWER HOMOLOG"/>
    <property type="match status" value="1"/>
</dbReference>
<reference evidence="22" key="2">
    <citation type="submission" date="2022-10" db="EMBL/GenBank/DDBJ databases">
        <authorList>
            <consortium name="ENA_rothamsted_submissions"/>
            <consortium name="culmorum"/>
            <person name="King R."/>
        </authorList>
    </citation>
    <scope>NUCLEOTIDE SEQUENCE</scope>
</reference>
<evidence type="ECO:0000313" key="23">
    <source>
        <dbReference type="Proteomes" id="UP001153620"/>
    </source>
</evidence>
<dbReference type="PANTHER" id="PTHR13314:SF2">
    <property type="entry name" value="CALCIUM CHANNEL FLOWER HOMOLOG"/>
    <property type="match status" value="1"/>
</dbReference>
<reference evidence="22" key="1">
    <citation type="submission" date="2022-01" db="EMBL/GenBank/DDBJ databases">
        <authorList>
            <person name="King R."/>
        </authorList>
    </citation>
    <scope>NUCLEOTIDE SEQUENCE</scope>
</reference>
<accession>A0A9N9RUB6</accession>
<keyword evidence="13" id="KW-0770">Synapse</keyword>
<dbReference type="GO" id="GO:0042734">
    <property type="term" value="C:presynaptic membrane"/>
    <property type="evidence" value="ECO:0007669"/>
    <property type="project" value="UniProtKB-SubCell"/>
</dbReference>
<dbReference type="Pfam" id="PF10233">
    <property type="entry name" value="Cg6151-P"/>
    <property type="match status" value="1"/>
</dbReference>
<evidence type="ECO:0000256" key="18">
    <source>
        <dbReference type="ARBA" id="ARBA00023329"/>
    </source>
</evidence>
<proteinExistence type="inferred from homology"/>
<organism evidence="22 23">
    <name type="scientific">Chironomus riparius</name>
    <dbReference type="NCBI Taxonomy" id="315576"/>
    <lineage>
        <taxon>Eukaryota</taxon>
        <taxon>Metazoa</taxon>
        <taxon>Ecdysozoa</taxon>
        <taxon>Arthropoda</taxon>
        <taxon>Hexapoda</taxon>
        <taxon>Insecta</taxon>
        <taxon>Pterygota</taxon>
        <taxon>Neoptera</taxon>
        <taxon>Endopterygota</taxon>
        <taxon>Diptera</taxon>
        <taxon>Nematocera</taxon>
        <taxon>Chironomoidea</taxon>
        <taxon>Chironomidae</taxon>
        <taxon>Chironominae</taxon>
        <taxon>Chironomus</taxon>
    </lineage>
</organism>
<evidence type="ECO:0000256" key="15">
    <source>
        <dbReference type="ARBA" id="ARBA00023136"/>
    </source>
</evidence>
<keyword evidence="17" id="KW-0407">Ion channel</keyword>
<gene>
    <name evidence="22" type="ORF">CHIRRI_LOCUS7950</name>
</gene>
<feature type="transmembrane region" description="Helical" evidence="21">
    <location>
        <begin position="61"/>
        <end position="89"/>
    </location>
</feature>
<evidence type="ECO:0000256" key="4">
    <source>
        <dbReference type="ARBA" id="ARBA00016120"/>
    </source>
</evidence>
<dbReference type="EMBL" id="OU895878">
    <property type="protein sequence ID" value="CAG9805073.1"/>
    <property type="molecule type" value="Genomic_DNA"/>
</dbReference>
<comment type="subunit">
    <text evidence="20">Homomultimer. Associates with the dally/ magu complex.</text>
</comment>
<protein>
    <recommendedName>
        <fullName evidence="4">Calcium channel flower</fullName>
    </recommendedName>
</protein>
<evidence type="ECO:0000256" key="7">
    <source>
        <dbReference type="ARBA" id="ARBA00022583"/>
    </source>
</evidence>
<evidence type="ECO:0000256" key="6">
    <source>
        <dbReference type="ARBA" id="ARBA00022568"/>
    </source>
</evidence>
<evidence type="ECO:0000256" key="19">
    <source>
        <dbReference type="ARBA" id="ARBA00034111"/>
    </source>
</evidence>
<keyword evidence="15 21" id="KW-0472">Membrane</keyword>
<evidence type="ECO:0000256" key="20">
    <source>
        <dbReference type="ARBA" id="ARBA00046506"/>
    </source>
</evidence>
<keyword evidence="12 21" id="KW-1133">Transmembrane helix</keyword>
<evidence type="ECO:0000256" key="12">
    <source>
        <dbReference type="ARBA" id="ARBA00022989"/>
    </source>
</evidence>
<evidence type="ECO:0000256" key="2">
    <source>
        <dbReference type="ARBA" id="ARBA00004644"/>
    </source>
</evidence>
<comment type="subcellular location">
    <subcellularLocation>
        <location evidence="2">Cytoplasmic vesicle</location>
        <location evidence="2">Secretory vesicle</location>
        <location evidence="2">Synaptic vesicle membrane</location>
        <topology evidence="2">Multi-pass membrane protein</topology>
    </subcellularLocation>
    <subcellularLocation>
        <location evidence="1">Endosome</location>
    </subcellularLocation>
    <subcellularLocation>
        <location evidence="19">Presynaptic cell membrane</location>
    </subcellularLocation>
</comment>
<dbReference type="GO" id="GO:0030672">
    <property type="term" value="C:synaptic vesicle membrane"/>
    <property type="evidence" value="ECO:0007669"/>
    <property type="project" value="UniProtKB-SubCell"/>
</dbReference>
<keyword evidence="18" id="KW-0968">Cytoplasmic vesicle</keyword>